<dbReference type="EMBL" id="FN649733">
    <property type="protein sequence ID" value="CBN79147.1"/>
    <property type="molecule type" value="Genomic_DNA"/>
</dbReference>
<dbReference type="InterPro" id="IPR036413">
    <property type="entry name" value="YaeB-like_sf"/>
</dbReference>
<evidence type="ECO:0000256" key="1">
    <source>
        <dbReference type="ARBA" id="ARBA00022691"/>
    </source>
</evidence>
<keyword evidence="6" id="KW-1185">Reference proteome</keyword>
<evidence type="ECO:0000256" key="2">
    <source>
        <dbReference type="ARBA" id="ARBA00033753"/>
    </source>
</evidence>
<dbReference type="eggNOG" id="KOG2942">
    <property type="taxonomic scope" value="Eukaryota"/>
</dbReference>
<name>D8LBW4_ECTSI</name>
<gene>
    <name evidence="5" type="ORF">Esi_0010_0020</name>
</gene>
<feature type="domain" description="TsaA-like" evidence="4">
    <location>
        <begin position="102"/>
        <end position="306"/>
    </location>
</feature>
<dbReference type="PANTHER" id="PTHR12818:SF0">
    <property type="entry name" value="TRNA (ADENINE(37)-N6)-METHYLTRANSFERASE"/>
    <property type="match status" value="1"/>
</dbReference>
<proteinExistence type="inferred from homology"/>
<feature type="region of interest" description="Disordered" evidence="3">
    <location>
        <begin position="68"/>
        <end position="95"/>
    </location>
</feature>
<keyword evidence="1" id="KW-0949">S-adenosyl-L-methionine</keyword>
<dbReference type="PANTHER" id="PTHR12818">
    <property type="entry name" value="TRNA (ADENINE(37)-N6)-METHYLTRANSFERASE"/>
    <property type="match status" value="1"/>
</dbReference>
<dbReference type="PROSITE" id="PS51668">
    <property type="entry name" value="TSAA_2"/>
    <property type="match status" value="1"/>
</dbReference>
<sequence>MKNLPLNTAGEKVSTAFAAGLLVGAAGVAAAALALRGRVALASHLQQKEGELEARAAKIRQLDRQVAEEGRQRAEERRGRTEAERRLRAEKQEMEEEDGYNFTAIGTISTPFRDRRGTPRQGSITPLSRGKVTLDRGIVGYPALIGMTDFSHIWLVFVFHDNTNATVNGVAEERPAAAVAASAAGEEGAQGEGKVAPAKATGSTEGVRVKGQLERWGGGAREYRRPRHKLRQTFLTKVCPPRLGKRIGVLGTRSPHRPNPLGLTMVKLDGVDLKTNSITVSGVDLVDGTPIIDIKPVVPHDVPRNMRVPEWVEDDPCLRRVVFTEEACEGLSKCVGEEARKSKSKFYGDIESFKAAVSEVLVQDVRSVHQGRGLASDELYECCFDGVIMFFVTTEHEMRVVSAG</sequence>
<evidence type="ECO:0000313" key="5">
    <source>
        <dbReference type="EMBL" id="CBN79147.1"/>
    </source>
</evidence>
<evidence type="ECO:0000256" key="3">
    <source>
        <dbReference type="SAM" id="MobiDB-lite"/>
    </source>
</evidence>
<feature type="compositionally biased region" description="Basic and acidic residues" evidence="3">
    <location>
        <begin position="68"/>
        <end position="92"/>
    </location>
</feature>
<dbReference type="Proteomes" id="UP000002630">
    <property type="component" value="Linkage Group LG08"/>
</dbReference>
<reference evidence="5 6" key="1">
    <citation type="journal article" date="2010" name="Nature">
        <title>The Ectocarpus genome and the independent evolution of multicellularity in brown algae.</title>
        <authorList>
            <person name="Cock J.M."/>
            <person name="Sterck L."/>
            <person name="Rouze P."/>
            <person name="Scornet D."/>
            <person name="Allen A.E."/>
            <person name="Amoutzias G."/>
            <person name="Anthouard V."/>
            <person name="Artiguenave F."/>
            <person name="Aury J.M."/>
            <person name="Badger J.H."/>
            <person name="Beszteri B."/>
            <person name="Billiau K."/>
            <person name="Bonnet E."/>
            <person name="Bothwell J.H."/>
            <person name="Bowler C."/>
            <person name="Boyen C."/>
            <person name="Brownlee C."/>
            <person name="Carrano C.J."/>
            <person name="Charrier B."/>
            <person name="Cho G.Y."/>
            <person name="Coelho S.M."/>
            <person name="Collen J."/>
            <person name="Corre E."/>
            <person name="Da Silva C."/>
            <person name="Delage L."/>
            <person name="Delaroque N."/>
            <person name="Dittami S.M."/>
            <person name="Doulbeau S."/>
            <person name="Elias M."/>
            <person name="Farnham G."/>
            <person name="Gachon C.M."/>
            <person name="Gschloessl B."/>
            <person name="Heesch S."/>
            <person name="Jabbari K."/>
            <person name="Jubin C."/>
            <person name="Kawai H."/>
            <person name="Kimura K."/>
            <person name="Kloareg B."/>
            <person name="Kupper F.C."/>
            <person name="Lang D."/>
            <person name="Le Bail A."/>
            <person name="Leblanc C."/>
            <person name="Lerouge P."/>
            <person name="Lohr M."/>
            <person name="Lopez P.J."/>
            <person name="Martens C."/>
            <person name="Maumus F."/>
            <person name="Michel G."/>
            <person name="Miranda-Saavedra D."/>
            <person name="Morales J."/>
            <person name="Moreau H."/>
            <person name="Motomura T."/>
            <person name="Nagasato C."/>
            <person name="Napoli C.A."/>
            <person name="Nelson D.R."/>
            <person name="Nyvall-Collen P."/>
            <person name="Peters A.F."/>
            <person name="Pommier C."/>
            <person name="Potin P."/>
            <person name="Poulain J."/>
            <person name="Quesneville H."/>
            <person name="Read B."/>
            <person name="Rensing S.A."/>
            <person name="Ritter A."/>
            <person name="Rousvoal S."/>
            <person name="Samanta M."/>
            <person name="Samson G."/>
            <person name="Schroeder D.C."/>
            <person name="Segurens B."/>
            <person name="Strittmatter M."/>
            <person name="Tonon T."/>
            <person name="Tregear J.W."/>
            <person name="Valentin K."/>
            <person name="von Dassow P."/>
            <person name="Yamagishi T."/>
            <person name="Van de Peer Y."/>
            <person name="Wincker P."/>
        </authorList>
    </citation>
    <scope>NUCLEOTIDE SEQUENCE [LARGE SCALE GENOMIC DNA]</scope>
    <source>
        <strain evidence="6">Ec32 / CCAP1310/4</strain>
    </source>
</reference>
<dbReference type="AlphaFoldDB" id="D8LBW4"/>
<evidence type="ECO:0000313" key="6">
    <source>
        <dbReference type="Proteomes" id="UP000002630"/>
    </source>
</evidence>
<dbReference type="OrthoDB" id="4882at2759"/>
<dbReference type="InterPro" id="IPR040372">
    <property type="entry name" value="YaeB-like"/>
</dbReference>
<protein>
    <recommendedName>
        <fullName evidence="4">TsaA-like domain-containing protein</fullName>
    </recommendedName>
</protein>
<dbReference type="SUPFAM" id="SSF118196">
    <property type="entry name" value="YaeB-like"/>
    <property type="match status" value="2"/>
</dbReference>
<evidence type="ECO:0000259" key="4">
    <source>
        <dbReference type="PROSITE" id="PS51668"/>
    </source>
</evidence>
<organism evidence="5 6">
    <name type="scientific">Ectocarpus siliculosus</name>
    <name type="common">Brown alga</name>
    <name type="synonym">Conferva siliculosa</name>
    <dbReference type="NCBI Taxonomy" id="2880"/>
    <lineage>
        <taxon>Eukaryota</taxon>
        <taxon>Sar</taxon>
        <taxon>Stramenopiles</taxon>
        <taxon>Ochrophyta</taxon>
        <taxon>PX clade</taxon>
        <taxon>Phaeophyceae</taxon>
        <taxon>Ectocarpales</taxon>
        <taxon>Ectocarpaceae</taxon>
        <taxon>Ectocarpus</taxon>
    </lineage>
</organism>
<dbReference type="Gene3D" id="2.40.30.70">
    <property type="entry name" value="YaeB-like"/>
    <property type="match status" value="1"/>
</dbReference>
<dbReference type="Pfam" id="PF01980">
    <property type="entry name" value="TrmO_N"/>
    <property type="match status" value="2"/>
</dbReference>
<dbReference type="STRING" id="2880.D8LBW4"/>
<dbReference type="InterPro" id="IPR023370">
    <property type="entry name" value="TrmO-like_N"/>
</dbReference>
<dbReference type="EMBL" id="FN647683">
    <property type="protein sequence ID" value="CBN79147.1"/>
    <property type="molecule type" value="Genomic_DNA"/>
</dbReference>
<dbReference type="InterPro" id="IPR036414">
    <property type="entry name" value="YaeB_N_sf"/>
</dbReference>
<dbReference type="InParanoid" id="D8LBW4"/>
<accession>D8LBW4</accession>
<comment type="similarity">
    <text evidence="2">Belongs to the tRNA methyltransferase O family.</text>
</comment>